<dbReference type="Pfam" id="PF04860">
    <property type="entry name" value="Phage_portal"/>
    <property type="match status" value="1"/>
</dbReference>
<name>A0A1G1W4P1_9BACT</name>
<dbReference type="EMBL" id="MHCN01000002">
    <property type="protein sequence ID" value="OGY22652.1"/>
    <property type="molecule type" value="Genomic_DNA"/>
</dbReference>
<feature type="domain" description="Phage head morphogenesis" evidence="1">
    <location>
        <begin position="538"/>
        <end position="642"/>
    </location>
</feature>
<organism evidence="2 3">
    <name type="scientific">Candidatus Woykebacteria bacterium GWA1_44_8</name>
    <dbReference type="NCBI Taxonomy" id="1802591"/>
    <lineage>
        <taxon>Bacteria</taxon>
        <taxon>Candidatus Woykeibacteriota</taxon>
    </lineage>
</organism>
<accession>A0A1G1W4P1</accession>
<dbReference type="CDD" id="cd06503">
    <property type="entry name" value="ATP-synt_Fo_b"/>
    <property type="match status" value="1"/>
</dbReference>
<protein>
    <submittedName>
        <fullName evidence="2">Phage portal protein</fullName>
    </submittedName>
</protein>
<dbReference type="NCBIfam" id="TIGR01641">
    <property type="entry name" value="phageSPP1_gp7"/>
    <property type="match status" value="1"/>
</dbReference>
<dbReference type="Proteomes" id="UP000176299">
    <property type="component" value="Unassembled WGS sequence"/>
</dbReference>
<sequence>MGLFDFLKKKEFNPRIFSSLTSHSAPIMKGEDYLRAYKGWVYTCVKAIADEVGTLDLILQTRKNDQWQDVDQHIILDLLNNVNGFNTFSDLLKGTESYLDLVGDAFWYLPKGDKTNKPIEIWLLNPIKITIVKSAEKIIGGYIFHNERGDKIPLETSEVIRFAEFNPTSRFNGLGALQAAAVAVDVDRYSAEWNKNFFFNAAIPSAVLETEEDLTDEQFERLKQEWNDRYTSLDNAHKLAILQAGLKYKPAQLSQKDMEFLEQRRFSRDEILAIFRVPKTILGITEDVNRANAEASEYVFAKRVVQPKMQFITERLNEFLLPMFGLDDRFWRFDFESPVPQNRELELKENETGLRAGYMTINEVRGNEGLDPITNGDQVFIPFNLYPVGGTETKSVVKVTKQTQDEKHREFVNKRVRFLVTEIKKQSPEFKRVLDKIIRQIAERIADFTKAINKDAVDDLISLIYETEDGDLLIVKEQTFRTLQRSFVKGGTASMGTLGVDNPFNATNERAVEWLDQHALETAKSVNGTIKERAAEIIREGVRDGFSNKEISDFIVELTDEVTPANADRIARTEVVRGYAEGSLEAYRQSGVVIGKTWLTAGDDRVEEDCLMNEDDGAIPLNASFSSGNSAPPEHPNCRCVLVPYTGNELELTMFDKLEARIKEELDRVSITIDKQLREGRQEAKDEATGILTEAKKEAKKIVSESVKEAKLEKKAILKDLTKIREEALETKYGKEE</sequence>
<dbReference type="STRING" id="1802591.A2113_00025"/>
<evidence type="ECO:0000259" key="1">
    <source>
        <dbReference type="Pfam" id="PF04233"/>
    </source>
</evidence>
<dbReference type="Pfam" id="PF04233">
    <property type="entry name" value="Phage_Mu_F"/>
    <property type="match status" value="1"/>
</dbReference>
<dbReference type="InterPro" id="IPR006528">
    <property type="entry name" value="Phage_head_morphogenesis_dom"/>
</dbReference>
<evidence type="ECO:0000313" key="2">
    <source>
        <dbReference type="EMBL" id="OGY22652.1"/>
    </source>
</evidence>
<dbReference type="InterPro" id="IPR006944">
    <property type="entry name" value="Phage/GTA_portal"/>
</dbReference>
<evidence type="ECO:0000313" key="3">
    <source>
        <dbReference type="Proteomes" id="UP000176299"/>
    </source>
</evidence>
<proteinExistence type="predicted"/>
<dbReference type="AlphaFoldDB" id="A0A1G1W4P1"/>
<reference evidence="2 3" key="1">
    <citation type="journal article" date="2016" name="Nat. Commun.">
        <title>Thousands of microbial genomes shed light on interconnected biogeochemical processes in an aquifer system.</title>
        <authorList>
            <person name="Anantharaman K."/>
            <person name="Brown C.T."/>
            <person name="Hug L.A."/>
            <person name="Sharon I."/>
            <person name="Castelle C.J."/>
            <person name="Probst A.J."/>
            <person name="Thomas B.C."/>
            <person name="Singh A."/>
            <person name="Wilkins M.J."/>
            <person name="Karaoz U."/>
            <person name="Brodie E.L."/>
            <person name="Williams K.H."/>
            <person name="Hubbard S.S."/>
            <person name="Banfield J.F."/>
        </authorList>
    </citation>
    <scope>NUCLEOTIDE SEQUENCE [LARGE SCALE GENOMIC DNA]</scope>
</reference>
<dbReference type="NCBIfam" id="TIGR01537">
    <property type="entry name" value="portal_HK97"/>
    <property type="match status" value="1"/>
</dbReference>
<comment type="caution">
    <text evidence="2">The sequence shown here is derived from an EMBL/GenBank/DDBJ whole genome shotgun (WGS) entry which is preliminary data.</text>
</comment>
<gene>
    <name evidence="2" type="ORF">A2113_00025</name>
</gene>
<dbReference type="InterPro" id="IPR006427">
    <property type="entry name" value="Portal_HK97"/>
</dbReference>